<keyword evidence="2" id="KW-1185">Reference proteome</keyword>
<proteinExistence type="predicted"/>
<organism evidence="1 2">
    <name type="scientific">Novipirellula artificiosorum</name>
    <dbReference type="NCBI Taxonomy" id="2528016"/>
    <lineage>
        <taxon>Bacteria</taxon>
        <taxon>Pseudomonadati</taxon>
        <taxon>Planctomycetota</taxon>
        <taxon>Planctomycetia</taxon>
        <taxon>Pirellulales</taxon>
        <taxon>Pirellulaceae</taxon>
        <taxon>Novipirellula</taxon>
    </lineage>
</organism>
<gene>
    <name evidence="1" type="ORF">Poly41_69560</name>
</gene>
<dbReference type="AlphaFoldDB" id="A0A5C6CYE8"/>
<dbReference type="Gene3D" id="2.60.120.260">
    <property type="entry name" value="Galactose-binding domain-like"/>
    <property type="match status" value="1"/>
</dbReference>
<dbReference type="EMBL" id="SJPV01000032">
    <property type="protein sequence ID" value="TWU28016.1"/>
    <property type="molecule type" value="Genomic_DNA"/>
</dbReference>
<accession>A0A5C6CYE8</accession>
<evidence type="ECO:0000313" key="2">
    <source>
        <dbReference type="Proteomes" id="UP000319143"/>
    </source>
</evidence>
<dbReference type="RefSeq" id="WP_197231962.1">
    <property type="nucleotide sequence ID" value="NZ_SJPV01000032.1"/>
</dbReference>
<comment type="caution">
    <text evidence="1">The sequence shown here is derived from an EMBL/GenBank/DDBJ whole genome shotgun (WGS) entry which is preliminary data.</text>
</comment>
<name>A0A5C6CYE8_9BACT</name>
<dbReference type="Proteomes" id="UP000319143">
    <property type="component" value="Unassembled WGS sequence"/>
</dbReference>
<sequence>MKRIDFHVAATFAVVFLVVFTLSTTVETYAQSWGYDGNRIAISADGNSASDDGHHWKTGDPDDWGATPAALAMLAKLKMQDNLVHYSYNNFIAAPSGPDDKNQMKIGVDGAVQRWRFDPDLFFDATTDLNAAQDHLKAELVKSTIDDPLYFIHMGPAEFFYQVVKETVDQGDGAALTHVYIVSHSGYNDDHLRRPSHHTLQQTIDYSGGLLKYRRIKDQNGQWDPNVLWNSERDFSPWHWMRDHRDPNVRWLYDRMQAHSGGKADISDAGMLYWLLLGDENGSPSKFKAFLGSGIPDSNVVDDDTETSGPARDLRAERAAAIQSGKLLIIEAEDFLLRGEWEKVESDDASGGAYIQYSGPNKYDAVDDQQTIELPLKIETPGSYTVKWSMRQPAAAEGDKSNDVWINFPDAVQMAKGQVTGFHKFYGRSKVVFGMNGVLEPDHYHSWLNVTFTEPGEYKLQLSGRSELLQIDRFVLYRGIDFEEAQAFMEIDDKKPVGSKESNEHVVR</sequence>
<evidence type="ECO:0000313" key="1">
    <source>
        <dbReference type="EMBL" id="TWU28016.1"/>
    </source>
</evidence>
<reference evidence="1 2" key="1">
    <citation type="submission" date="2019-02" db="EMBL/GenBank/DDBJ databases">
        <title>Deep-cultivation of Planctomycetes and their phenomic and genomic characterization uncovers novel biology.</title>
        <authorList>
            <person name="Wiegand S."/>
            <person name="Jogler M."/>
            <person name="Boedeker C."/>
            <person name="Pinto D."/>
            <person name="Vollmers J."/>
            <person name="Rivas-Marin E."/>
            <person name="Kohn T."/>
            <person name="Peeters S.H."/>
            <person name="Heuer A."/>
            <person name="Rast P."/>
            <person name="Oberbeckmann S."/>
            <person name="Bunk B."/>
            <person name="Jeske O."/>
            <person name="Meyerdierks A."/>
            <person name="Storesund J.E."/>
            <person name="Kallscheuer N."/>
            <person name="Luecker S."/>
            <person name="Lage O.M."/>
            <person name="Pohl T."/>
            <person name="Merkel B.J."/>
            <person name="Hornburger P."/>
            <person name="Mueller R.-W."/>
            <person name="Bruemmer F."/>
            <person name="Labrenz M."/>
            <person name="Spormann A.M."/>
            <person name="Op Den Camp H."/>
            <person name="Overmann J."/>
            <person name="Amann R."/>
            <person name="Jetten M.S.M."/>
            <person name="Mascher T."/>
            <person name="Medema M.H."/>
            <person name="Devos D.P."/>
            <person name="Kaster A.-K."/>
            <person name="Ovreas L."/>
            <person name="Rohde M."/>
            <person name="Galperin M.Y."/>
            <person name="Jogler C."/>
        </authorList>
    </citation>
    <scope>NUCLEOTIDE SEQUENCE [LARGE SCALE GENOMIC DNA]</scope>
    <source>
        <strain evidence="1 2">Poly41</strain>
    </source>
</reference>
<protein>
    <submittedName>
        <fullName evidence="1">Uncharacterized protein</fullName>
    </submittedName>
</protein>